<accession>A0A376LPT6</accession>
<dbReference type="EMBL" id="CP146670">
    <property type="protein sequence ID" value="WWX73800.1"/>
    <property type="molecule type" value="Genomic_DNA"/>
</dbReference>
<evidence type="ECO:0000313" key="2">
    <source>
        <dbReference type="EMBL" id="WWX73800.1"/>
    </source>
</evidence>
<name>A0A376LPT6_ECOLX</name>
<gene>
    <name evidence="1" type="ORF">NCTC7928_07068</name>
    <name evidence="2" type="ORF">V9Z47_12715</name>
</gene>
<proteinExistence type="predicted"/>
<dbReference type="Proteomes" id="UP000254877">
    <property type="component" value="Unassembled WGS sequence"/>
</dbReference>
<dbReference type="RefSeq" id="WP_000032783.1">
    <property type="nucleotide sequence ID" value="NZ_CAJZPO010000032.1"/>
</dbReference>
<reference evidence="1 3" key="1">
    <citation type="submission" date="2018-06" db="EMBL/GenBank/DDBJ databases">
        <authorList>
            <consortium name="Pathogen Informatics"/>
            <person name="Doyle S."/>
        </authorList>
    </citation>
    <scope>NUCLEOTIDE SEQUENCE [LARGE SCALE GENOMIC DNA]</scope>
    <source>
        <strain evidence="1 3">NCTC7928</strain>
    </source>
</reference>
<evidence type="ECO:0000313" key="3">
    <source>
        <dbReference type="Proteomes" id="UP000254877"/>
    </source>
</evidence>
<reference evidence="2" key="2">
    <citation type="submission" date="2024-03" db="EMBL/GenBank/DDBJ databases">
        <title>Epithelial relay of microbial signals coordinates intestinal macrophage supported barrier repair.</title>
        <authorList>
            <person name="Tsai M.T."/>
        </authorList>
    </citation>
    <scope>NUCLEOTIDE SEQUENCE</scope>
    <source>
        <strain evidence="2">MS 21-1</strain>
    </source>
</reference>
<dbReference type="AlphaFoldDB" id="A0A376LPT6"/>
<organism evidence="1 3">
    <name type="scientific">Escherichia coli</name>
    <dbReference type="NCBI Taxonomy" id="562"/>
    <lineage>
        <taxon>Bacteria</taxon>
        <taxon>Pseudomonadati</taxon>
        <taxon>Pseudomonadota</taxon>
        <taxon>Gammaproteobacteria</taxon>
        <taxon>Enterobacterales</taxon>
        <taxon>Enterobacteriaceae</taxon>
        <taxon>Escherichia</taxon>
    </lineage>
</organism>
<evidence type="ECO:0000313" key="1">
    <source>
        <dbReference type="EMBL" id="STF46266.1"/>
    </source>
</evidence>
<protein>
    <submittedName>
        <fullName evidence="1">Uncharacterized protein</fullName>
    </submittedName>
</protein>
<dbReference type="Proteomes" id="UP001383096">
    <property type="component" value="Chromosome"/>
</dbReference>
<dbReference type="EMBL" id="UGAB01000002">
    <property type="protein sequence ID" value="STF46266.1"/>
    <property type="molecule type" value="Genomic_DNA"/>
</dbReference>
<sequence length="107" mass="11933">MSKFISVKVFRGTLPNEERLGQFAGQPSACFRVATEDDAHVKCFHVSEPPFNADHLEDPDRIKSLVFAYLMFQGIANMEVELLGAELAAEYKVTEGENGGVEIERIK</sequence>